<feature type="transmembrane region" description="Helical" evidence="2">
    <location>
        <begin position="249"/>
        <end position="267"/>
    </location>
</feature>
<evidence type="ECO:0000313" key="4">
    <source>
        <dbReference type="Proteomes" id="UP000280726"/>
    </source>
</evidence>
<sequence length="292" mass="29916">MANDRLRPQTRALLGAFTLLTLLAVVSLVGGAAQTDRTFAWTIQPPATAAFLGVGYLSGTVLVVGSWRSRSWARTRTPVLVIGVFTALTLAASILHLDRFHLGAGGLAEGAAWAWLAVYVVVPVWIGVTLVRQGRPAVGRGRRLPSVLRVALAAEGTVLAVVGAVLYLFPAASGSWWPWALTPLTARAVASWLLAYGLAAALLVGADHLDLLGVPALAYTVLGAGELAVALAAAGAATADLGGPAGVGYLLVGGAVVLTGTATALSVRRAGTAPTPQSARSTLTPRRARTRP</sequence>
<gene>
    <name evidence="3" type="ORF">EDD32_1332</name>
</gene>
<reference evidence="3 4" key="1">
    <citation type="submission" date="2018-11" db="EMBL/GenBank/DDBJ databases">
        <title>Sequencing the genomes of 1000 actinobacteria strains.</title>
        <authorList>
            <person name="Klenk H.-P."/>
        </authorList>
    </citation>
    <scope>NUCLEOTIDE SEQUENCE [LARGE SCALE GENOMIC DNA]</scope>
    <source>
        <strain evidence="3 4">DSM 14418</strain>
    </source>
</reference>
<feature type="transmembrane region" description="Helical" evidence="2">
    <location>
        <begin position="79"/>
        <end position="97"/>
    </location>
</feature>
<comment type="caution">
    <text evidence="3">The sequence shown here is derived from an EMBL/GenBank/DDBJ whole genome shotgun (WGS) entry which is preliminary data.</text>
</comment>
<evidence type="ECO:0000256" key="2">
    <source>
        <dbReference type="SAM" id="Phobius"/>
    </source>
</evidence>
<keyword evidence="4" id="KW-1185">Reference proteome</keyword>
<feature type="transmembrane region" description="Helical" evidence="2">
    <location>
        <begin position="112"/>
        <end position="131"/>
    </location>
</feature>
<feature type="transmembrane region" description="Helical" evidence="2">
    <location>
        <begin position="47"/>
        <end position="67"/>
    </location>
</feature>
<dbReference type="OrthoDB" id="3078421at2"/>
<feature type="transmembrane region" description="Helical" evidence="2">
    <location>
        <begin position="184"/>
        <end position="204"/>
    </location>
</feature>
<dbReference type="EMBL" id="RKRA01000001">
    <property type="protein sequence ID" value="RPF26873.1"/>
    <property type="molecule type" value="Genomic_DNA"/>
</dbReference>
<accession>A0A3N4Z2Y3</accession>
<dbReference type="RefSeq" id="WP_123916030.1">
    <property type="nucleotide sequence ID" value="NZ_RKRA01000001.1"/>
</dbReference>
<keyword evidence="2" id="KW-0812">Transmembrane</keyword>
<evidence type="ECO:0000256" key="1">
    <source>
        <dbReference type="SAM" id="MobiDB-lite"/>
    </source>
</evidence>
<proteinExistence type="predicted"/>
<name>A0A3N4Z2Y3_9MICO</name>
<evidence type="ECO:0000313" key="3">
    <source>
        <dbReference type="EMBL" id="RPF26873.1"/>
    </source>
</evidence>
<dbReference type="Proteomes" id="UP000280726">
    <property type="component" value="Unassembled WGS sequence"/>
</dbReference>
<feature type="compositionally biased region" description="Polar residues" evidence="1">
    <location>
        <begin position="274"/>
        <end position="284"/>
    </location>
</feature>
<feature type="region of interest" description="Disordered" evidence="1">
    <location>
        <begin position="269"/>
        <end position="292"/>
    </location>
</feature>
<keyword evidence="2" id="KW-0472">Membrane</keyword>
<dbReference type="AlphaFoldDB" id="A0A3N4Z2Y3"/>
<protein>
    <submittedName>
        <fullName evidence="3">Uncharacterized protein</fullName>
    </submittedName>
</protein>
<feature type="transmembrane region" description="Helical" evidence="2">
    <location>
        <begin position="216"/>
        <end position="237"/>
    </location>
</feature>
<keyword evidence="2" id="KW-1133">Transmembrane helix</keyword>
<organism evidence="3 4">
    <name type="scientific">Georgenia muralis</name>
    <dbReference type="NCBI Taxonomy" id="154117"/>
    <lineage>
        <taxon>Bacteria</taxon>
        <taxon>Bacillati</taxon>
        <taxon>Actinomycetota</taxon>
        <taxon>Actinomycetes</taxon>
        <taxon>Micrococcales</taxon>
        <taxon>Bogoriellaceae</taxon>
        <taxon>Georgenia</taxon>
    </lineage>
</organism>
<feature type="transmembrane region" description="Helical" evidence="2">
    <location>
        <begin position="152"/>
        <end position="172"/>
    </location>
</feature>